<dbReference type="Pfam" id="PF05569">
    <property type="entry name" value="Peptidase_M56"/>
    <property type="match status" value="1"/>
</dbReference>
<dbReference type="PANTHER" id="PTHR34978:SF3">
    <property type="entry name" value="SLR0241 PROTEIN"/>
    <property type="match status" value="1"/>
</dbReference>
<name>A0A533QA46_9BACT</name>
<dbReference type="Gene3D" id="3.30.2010.10">
    <property type="entry name" value="Metalloproteases ('zincins'), catalytic domain"/>
    <property type="match status" value="1"/>
</dbReference>
<reference evidence="3 4" key="1">
    <citation type="submission" date="2019-04" db="EMBL/GenBank/DDBJ databases">
        <title>Genome of a novel bacterium Candidatus Jettenia ecosi reconstructed from metagenome of an anammox bioreactor.</title>
        <authorList>
            <person name="Mardanov A.V."/>
            <person name="Beletsky A.V."/>
            <person name="Ravin N.V."/>
            <person name="Botchkova E.A."/>
            <person name="Litti Y.V."/>
            <person name="Nozhevnikova A.N."/>
        </authorList>
    </citation>
    <scope>NUCLEOTIDE SEQUENCE [LARGE SCALE GENOMIC DNA]</scope>
    <source>
        <strain evidence="3">J2</strain>
    </source>
</reference>
<accession>A0A533QA46</accession>
<keyword evidence="1" id="KW-0812">Transmembrane</keyword>
<sequence>MKHSVGTQQGKAQISFALIVVINFIVSSIIITGIVFGIKGYVSDTKATYESITCCRSICSNCIFTLHTFATVLPWVWVVIFFIGICLALYKTFSLLFWNYSFIRSLPSISIENHPKLKSIANSAHVYHQLILLDSNELRSAFTLGLLKPKVYLSLGICSYLTEREILAVILHEIHHKKNKDPLKLFIIQILYALNFFLPVNRYLLNQFSSASEKAADDNAIYFSKEPLELASALVKLCKSNRAAKLYPLALSFKGHNIVEDRIRRLLEPQMAPPCFARTSLYSSCLLSLFIAVILCLSLICKSFTPAHPGDCKTKTCHMVKCG</sequence>
<dbReference type="InterPro" id="IPR052173">
    <property type="entry name" value="Beta-lactam_resp_regulator"/>
</dbReference>
<dbReference type="InterPro" id="IPR008756">
    <property type="entry name" value="Peptidase_M56"/>
</dbReference>
<feature type="transmembrane region" description="Helical" evidence="1">
    <location>
        <begin position="185"/>
        <end position="204"/>
    </location>
</feature>
<evidence type="ECO:0000313" key="3">
    <source>
        <dbReference type="EMBL" id="TLD41576.1"/>
    </source>
</evidence>
<evidence type="ECO:0000313" key="4">
    <source>
        <dbReference type="Proteomes" id="UP000319783"/>
    </source>
</evidence>
<organism evidence="3 4">
    <name type="scientific">Candidatus Jettenia ecosi</name>
    <dbReference type="NCBI Taxonomy" id="2494326"/>
    <lineage>
        <taxon>Bacteria</taxon>
        <taxon>Pseudomonadati</taxon>
        <taxon>Planctomycetota</taxon>
        <taxon>Candidatus Brocadiia</taxon>
        <taxon>Candidatus Brocadiales</taxon>
        <taxon>Candidatus Brocadiaceae</taxon>
        <taxon>Candidatus Jettenia</taxon>
    </lineage>
</organism>
<feature type="transmembrane region" description="Helical" evidence="1">
    <location>
        <begin position="281"/>
        <end position="301"/>
    </location>
</feature>
<gene>
    <name evidence="3" type="ORF">JETT_2180</name>
</gene>
<evidence type="ECO:0000259" key="2">
    <source>
        <dbReference type="Pfam" id="PF05569"/>
    </source>
</evidence>
<dbReference type="AlphaFoldDB" id="A0A533QA46"/>
<keyword evidence="1" id="KW-0472">Membrane</keyword>
<keyword evidence="1" id="KW-1133">Transmembrane helix</keyword>
<dbReference type="CDD" id="cd07326">
    <property type="entry name" value="M56_BlaR1_MecR1_like"/>
    <property type="match status" value="1"/>
</dbReference>
<comment type="caution">
    <text evidence="3">The sequence shown here is derived from an EMBL/GenBank/DDBJ whole genome shotgun (WGS) entry which is preliminary data.</text>
</comment>
<feature type="transmembrane region" description="Helical" evidence="1">
    <location>
        <begin position="75"/>
        <end position="98"/>
    </location>
</feature>
<feature type="transmembrane region" description="Helical" evidence="1">
    <location>
        <begin position="12"/>
        <end position="38"/>
    </location>
</feature>
<dbReference type="EMBL" id="SULG01000043">
    <property type="protein sequence ID" value="TLD41576.1"/>
    <property type="molecule type" value="Genomic_DNA"/>
</dbReference>
<feature type="domain" description="Peptidase M56" evidence="2">
    <location>
        <begin position="59"/>
        <end position="245"/>
    </location>
</feature>
<proteinExistence type="predicted"/>
<protein>
    <submittedName>
        <fullName evidence="3">Peptidase, M56 family protein</fullName>
    </submittedName>
</protein>
<evidence type="ECO:0000256" key="1">
    <source>
        <dbReference type="SAM" id="Phobius"/>
    </source>
</evidence>
<dbReference type="PANTHER" id="PTHR34978">
    <property type="entry name" value="POSSIBLE SENSOR-TRANSDUCER PROTEIN BLAR"/>
    <property type="match status" value="1"/>
</dbReference>
<dbReference type="Proteomes" id="UP000319783">
    <property type="component" value="Unassembled WGS sequence"/>
</dbReference>